<dbReference type="EMBL" id="RHGY01000002">
    <property type="protein sequence ID" value="RRG18240.1"/>
    <property type="molecule type" value="Genomic_DNA"/>
</dbReference>
<evidence type="ECO:0000256" key="1">
    <source>
        <dbReference type="SAM" id="MobiDB-lite"/>
    </source>
</evidence>
<proteinExistence type="predicted"/>
<comment type="caution">
    <text evidence="2">The sequence shown here is derived from an EMBL/GenBank/DDBJ whole genome shotgun (WGS) entry which is preliminary data.</text>
</comment>
<reference evidence="2 3" key="1">
    <citation type="submission" date="2018-10" db="EMBL/GenBank/DDBJ databases">
        <title>Draft genome sequence of Weissella viridescens UCO-SMC3.</title>
        <authorList>
            <person name="Garcia-Cancino A."/>
            <person name="Espinoza-Monje M."/>
            <person name="Albarracin L."/>
            <person name="Garcia-Castillo V."/>
            <person name="Campos-Martin J."/>
            <person name="Nakano Y."/>
            <person name="Guitierrez-Zamorano C."/>
            <person name="Ikeda-Ohtsubo W."/>
            <person name="Morita H."/>
            <person name="Kitazawa H."/>
            <person name="Villena J."/>
        </authorList>
    </citation>
    <scope>NUCLEOTIDE SEQUENCE [LARGE SCALE GENOMIC DNA]</scope>
    <source>
        <strain evidence="2 3">UCO-SMC3</strain>
    </source>
</reference>
<organism evidence="2 3">
    <name type="scientific">Weissella viridescens</name>
    <name type="common">Lactobacillus viridescens</name>
    <dbReference type="NCBI Taxonomy" id="1629"/>
    <lineage>
        <taxon>Bacteria</taxon>
        <taxon>Bacillati</taxon>
        <taxon>Bacillota</taxon>
        <taxon>Bacilli</taxon>
        <taxon>Lactobacillales</taxon>
        <taxon>Lactobacillaceae</taxon>
        <taxon>Weissella</taxon>
    </lineage>
</organism>
<accession>A0A3P2RHM1</accession>
<sequence length="208" mass="23651">MKELMLIQSELKAPKGQFNKFGNYKYRNCEDILEALKPILKLHKCSMIITDDVVVIGERYYIKATVTLTNENNESVSANGYAREAANKKGMDESQITGSTSSYARKYALNGLFAIDDTKDADSMDNRQNNVHQQNNHPQNKQTQQTEFSKFTKTVVQLTGGNAENVTELYQEISQMFQVKIAKTDDFKQQAPEFQKQINQYISQKLGA</sequence>
<dbReference type="Proteomes" id="UP000275836">
    <property type="component" value="Unassembled WGS sequence"/>
</dbReference>
<gene>
    <name evidence="2" type="ORF">D3P96_02830</name>
</gene>
<feature type="compositionally biased region" description="Low complexity" evidence="1">
    <location>
        <begin position="126"/>
        <end position="145"/>
    </location>
</feature>
<evidence type="ECO:0000313" key="2">
    <source>
        <dbReference type="EMBL" id="RRG18240.1"/>
    </source>
</evidence>
<name>A0A3P2RHM1_WEIVI</name>
<evidence type="ECO:0008006" key="4">
    <source>
        <dbReference type="Google" id="ProtNLM"/>
    </source>
</evidence>
<feature type="region of interest" description="Disordered" evidence="1">
    <location>
        <begin position="119"/>
        <end position="146"/>
    </location>
</feature>
<dbReference type="RefSeq" id="WP_124942886.1">
    <property type="nucleotide sequence ID" value="NZ_RHGY01000002.1"/>
</dbReference>
<protein>
    <recommendedName>
        <fullName evidence="4">Essential recombination function protein</fullName>
    </recommendedName>
</protein>
<dbReference type="AlphaFoldDB" id="A0A3P2RHM1"/>
<dbReference type="Pfam" id="PF04404">
    <property type="entry name" value="ERF"/>
    <property type="match status" value="1"/>
</dbReference>
<dbReference type="OrthoDB" id="1625426at2"/>
<dbReference type="InterPro" id="IPR007499">
    <property type="entry name" value="ERF_bacteria_virus"/>
</dbReference>
<evidence type="ECO:0000313" key="3">
    <source>
        <dbReference type="Proteomes" id="UP000275836"/>
    </source>
</evidence>